<evidence type="ECO:0000256" key="1">
    <source>
        <dbReference type="ARBA" id="ARBA00004613"/>
    </source>
</evidence>
<evidence type="ECO:0000313" key="6">
    <source>
        <dbReference type="Proteomes" id="UP000838412"/>
    </source>
</evidence>
<accession>A0A8J9YTP5</accession>
<dbReference type="InterPro" id="IPR029034">
    <property type="entry name" value="Cystine-knot_cytokine"/>
</dbReference>
<dbReference type="AlphaFoldDB" id="A0A8J9YTP5"/>
<comment type="similarity">
    <text evidence="2">Belongs to the IL-17 family.</text>
</comment>
<dbReference type="Proteomes" id="UP000838412">
    <property type="component" value="Chromosome 12"/>
</dbReference>
<gene>
    <name evidence="5" type="primary">Hypp6370</name>
    <name evidence="5" type="ORF">BLAG_LOCUS5120</name>
</gene>
<organism evidence="5 6">
    <name type="scientific">Branchiostoma lanceolatum</name>
    <name type="common">Common lancelet</name>
    <name type="synonym">Amphioxus lanceolatum</name>
    <dbReference type="NCBI Taxonomy" id="7740"/>
    <lineage>
        <taxon>Eukaryota</taxon>
        <taxon>Metazoa</taxon>
        <taxon>Chordata</taxon>
        <taxon>Cephalochordata</taxon>
        <taxon>Leptocardii</taxon>
        <taxon>Amphioxiformes</taxon>
        <taxon>Branchiostomatidae</taxon>
        <taxon>Branchiostoma</taxon>
    </lineage>
</organism>
<dbReference type="Gene3D" id="2.10.90.10">
    <property type="entry name" value="Cystine-knot cytokines"/>
    <property type="match status" value="1"/>
</dbReference>
<sequence>MSNNQQSYSGSLVAENGERMFPADQADPGPLALQEKRLLQQQKDHRLNTRRRSVPVNSNNMLWHHRRAAMFFEEQKLKKQLDHLEFEERESKIKLRNMERELRSDLRRMQMELRGRAISGATNQGLRLPTGIVVTDENGDDCEVEFLSLARTTYSRETQYSLFLLCLLASPLNCLAMPTHKAGDENLEFSGVPGSLSGRHRRSTEDLPPHFHSYLSHPPIAWDNSAAGRAMCPWTYEHNFNATRFPHTITMAERTDDDDRCLDNGVRRVGMVCLPVLFKMNVWARDGDDQWQRAEEFVPVGYTCATPRTA</sequence>
<keyword evidence="4" id="KW-0732">Signal</keyword>
<proteinExistence type="inferred from homology"/>
<comment type="subcellular location">
    <subcellularLocation>
        <location evidence="1">Secreted</location>
    </subcellularLocation>
</comment>
<dbReference type="GO" id="GO:0005576">
    <property type="term" value="C:extracellular region"/>
    <property type="evidence" value="ECO:0007669"/>
    <property type="project" value="UniProtKB-SubCell"/>
</dbReference>
<dbReference type="GO" id="GO:0005125">
    <property type="term" value="F:cytokine activity"/>
    <property type="evidence" value="ECO:0007669"/>
    <property type="project" value="InterPro"/>
</dbReference>
<dbReference type="OrthoDB" id="10036965at2759"/>
<reference evidence="5" key="1">
    <citation type="submission" date="2022-01" db="EMBL/GenBank/DDBJ databases">
        <authorList>
            <person name="Braso-Vives M."/>
        </authorList>
    </citation>
    <scope>NUCLEOTIDE SEQUENCE</scope>
</reference>
<evidence type="ECO:0000256" key="2">
    <source>
        <dbReference type="ARBA" id="ARBA00007236"/>
    </source>
</evidence>
<evidence type="ECO:0000313" key="5">
    <source>
        <dbReference type="EMBL" id="CAH1241502.1"/>
    </source>
</evidence>
<dbReference type="EMBL" id="OV696697">
    <property type="protein sequence ID" value="CAH1241502.1"/>
    <property type="molecule type" value="Genomic_DNA"/>
</dbReference>
<dbReference type="Pfam" id="PF06083">
    <property type="entry name" value="IL17"/>
    <property type="match status" value="1"/>
</dbReference>
<dbReference type="InterPro" id="IPR010345">
    <property type="entry name" value="IL-17_fam"/>
</dbReference>
<name>A0A8J9YTP5_BRALA</name>
<evidence type="ECO:0000256" key="3">
    <source>
        <dbReference type="ARBA" id="ARBA00022525"/>
    </source>
</evidence>
<keyword evidence="6" id="KW-1185">Reference proteome</keyword>
<evidence type="ECO:0000256" key="4">
    <source>
        <dbReference type="ARBA" id="ARBA00022729"/>
    </source>
</evidence>
<protein>
    <submittedName>
        <fullName evidence="5">Hypp6370 protein</fullName>
    </submittedName>
</protein>
<dbReference type="SUPFAM" id="SSF57501">
    <property type="entry name" value="Cystine-knot cytokines"/>
    <property type="match status" value="1"/>
</dbReference>
<keyword evidence="3" id="KW-0964">Secreted</keyword>